<keyword evidence="2 4" id="KW-0472">Membrane</keyword>
<comment type="subcellular location">
    <subcellularLocation>
        <location evidence="1">Cell outer membrane</location>
    </subcellularLocation>
</comment>
<dbReference type="InterPro" id="IPR050330">
    <property type="entry name" value="Bact_OuterMem_StrucFunc"/>
</dbReference>
<sequence>MNTIAFKKLFLVLLSAAALSSGCLKKPQRPDPSATVLGGGAGSGYDSSLDPIDLSLLAPGTGLEGRGAGFDLNGQMRGVLEAVYFDFDKSSIKAEERAKLQAAAEHLRNNPSHRLLLEGHCDWRGTAEYNLGLGDRRANAARQYLGTLGIAPNRLETLSKGSLEAVRNADRETAARDRRVELVVIQ</sequence>
<dbReference type="InterPro" id="IPR006665">
    <property type="entry name" value="OmpA-like"/>
</dbReference>
<dbReference type="STRING" id="1548208.AXK12_04110"/>
<evidence type="ECO:0000313" key="7">
    <source>
        <dbReference type="EMBL" id="KXU36019.1"/>
    </source>
</evidence>
<dbReference type="CDD" id="cd07185">
    <property type="entry name" value="OmpA_C-like"/>
    <property type="match status" value="1"/>
</dbReference>
<dbReference type="RefSeq" id="WP_068711506.1">
    <property type="nucleotide sequence ID" value="NZ_LSZP01000032.1"/>
</dbReference>
<dbReference type="PANTHER" id="PTHR30329">
    <property type="entry name" value="STATOR ELEMENT OF FLAGELLAR MOTOR COMPLEX"/>
    <property type="match status" value="1"/>
</dbReference>
<keyword evidence="5" id="KW-0732">Signal</keyword>
<comment type="caution">
    <text evidence="7">The sequence shown here is derived from an EMBL/GenBank/DDBJ whole genome shotgun (WGS) entry which is preliminary data.</text>
</comment>
<dbReference type="Proteomes" id="UP000071392">
    <property type="component" value="Unassembled WGS sequence"/>
</dbReference>
<evidence type="ECO:0000256" key="5">
    <source>
        <dbReference type="SAM" id="SignalP"/>
    </source>
</evidence>
<evidence type="ECO:0000256" key="3">
    <source>
        <dbReference type="ARBA" id="ARBA00023237"/>
    </source>
</evidence>
<dbReference type="PROSITE" id="PS51123">
    <property type="entry name" value="OMPA_2"/>
    <property type="match status" value="1"/>
</dbReference>
<dbReference type="PROSITE" id="PS51257">
    <property type="entry name" value="PROKAR_LIPOPROTEIN"/>
    <property type="match status" value="1"/>
</dbReference>
<dbReference type="PRINTS" id="PR01021">
    <property type="entry name" value="OMPADOMAIN"/>
</dbReference>
<feature type="chain" id="PRO_5007299334" description="OmpA-like domain-containing protein" evidence="5">
    <location>
        <begin position="21"/>
        <end position="186"/>
    </location>
</feature>
<accession>A0A139SN91</accession>
<dbReference type="PANTHER" id="PTHR30329:SF21">
    <property type="entry name" value="LIPOPROTEIN YIAD-RELATED"/>
    <property type="match status" value="1"/>
</dbReference>
<reference evidence="7 8" key="1">
    <citation type="submission" date="2016-02" db="EMBL/GenBank/DDBJ databases">
        <authorList>
            <person name="Wen L."/>
            <person name="He K."/>
            <person name="Yang H."/>
        </authorList>
    </citation>
    <scope>NUCLEOTIDE SEQUENCE [LARGE SCALE GENOMIC DNA]</scope>
    <source>
        <strain evidence="7 8">CV41</strain>
    </source>
</reference>
<dbReference type="Pfam" id="PF00691">
    <property type="entry name" value="OmpA"/>
    <property type="match status" value="1"/>
</dbReference>
<dbReference type="Gene3D" id="3.30.1330.60">
    <property type="entry name" value="OmpA-like domain"/>
    <property type="match status" value="1"/>
</dbReference>
<proteinExistence type="predicted"/>
<dbReference type="OrthoDB" id="9809164at2"/>
<evidence type="ECO:0000256" key="1">
    <source>
        <dbReference type="ARBA" id="ARBA00004442"/>
    </source>
</evidence>
<evidence type="ECO:0000256" key="2">
    <source>
        <dbReference type="ARBA" id="ARBA00023136"/>
    </source>
</evidence>
<feature type="signal peptide" evidence="5">
    <location>
        <begin position="1"/>
        <end position="20"/>
    </location>
</feature>
<dbReference type="AlphaFoldDB" id="A0A139SN91"/>
<dbReference type="GO" id="GO:0009279">
    <property type="term" value="C:cell outer membrane"/>
    <property type="evidence" value="ECO:0007669"/>
    <property type="project" value="UniProtKB-SubCell"/>
</dbReference>
<gene>
    <name evidence="7" type="ORF">AXK12_04110</name>
</gene>
<feature type="domain" description="OmpA-like" evidence="6">
    <location>
        <begin position="72"/>
        <end position="186"/>
    </location>
</feature>
<protein>
    <recommendedName>
        <fullName evidence="6">OmpA-like domain-containing protein</fullName>
    </recommendedName>
</protein>
<name>A0A139SN91_9BACT</name>
<evidence type="ECO:0000256" key="4">
    <source>
        <dbReference type="PROSITE-ProRule" id="PRU00473"/>
    </source>
</evidence>
<evidence type="ECO:0000259" key="6">
    <source>
        <dbReference type="PROSITE" id="PS51123"/>
    </source>
</evidence>
<dbReference type="EMBL" id="LSZP01000032">
    <property type="protein sequence ID" value="KXU36019.1"/>
    <property type="molecule type" value="Genomic_DNA"/>
</dbReference>
<keyword evidence="3" id="KW-0998">Cell outer membrane</keyword>
<dbReference type="InterPro" id="IPR006664">
    <property type="entry name" value="OMP_bac"/>
</dbReference>
<organism evidence="7 8">
    <name type="scientific">Cephaloticoccus capnophilus</name>
    <dbReference type="NCBI Taxonomy" id="1548208"/>
    <lineage>
        <taxon>Bacteria</taxon>
        <taxon>Pseudomonadati</taxon>
        <taxon>Verrucomicrobiota</taxon>
        <taxon>Opitutia</taxon>
        <taxon>Opitutales</taxon>
        <taxon>Opitutaceae</taxon>
        <taxon>Cephaloticoccus</taxon>
    </lineage>
</organism>
<dbReference type="SUPFAM" id="SSF103088">
    <property type="entry name" value="OmpA-like"/>
    <property type="match status" value="1"/>
</dbReference>
<dbReference type="InterPro" id="IPR036737">
    <property type="entry name" value="OmpA-like_sf"/>
</dbReference>
<keyword evidence="8" id="KW-1185">Reference proteome</keyword>
<evidence type="ECO:0000313" key="8">
    <source>
        <dbReference type="Proteomes" id="UP000071392"/>
    </source>
</evidence>